<dbReference type="AlphaFoldDB" id="A0A0F6W840"/>
<evidence type="ECO:0000256" key="1">
    <source>
        <dbReference type="ARBA" id="ARBA00022729"/>
    </source>
</evidence>
<keyword evidence="4" id="KW-0406">Ion transport</keyword>
<dbReference type="InterPro" id="IPR011050">
    <property type="entry name" value="Pectin_lyase_fold/virulence"/>
</dbReference>
<keyword evidence="6" id="KW-1133">Transmembrane helix</keyword>
<dbReference type="NCBIfam" id="NF041518">
    <property type="entry name" value="choice_anch_Q"/>
    <property type="match status" value="1"/>
</dbReference>
<dbReference type="InterPro" id="IPR059226">
    <property type="entry name" value="Choice_anch_Q_dom"/>
</dbReference>
<dbReference type="Pfam" id="PF03160">
    <property type="entry name" value="Calx-beta"/>
    <property type="match status" value="7"/>
</dbReference>
<feature type="signal peptide" evidence="7">
    <location>
        <begin position="1"/>
        <end position="30"/>
    </location>
</feature>
<dbReference type="InterPro" id="IPR051171">
    <property type="entry name" value="CaCA"/>
</dbReference>
<feature type="domain" description="Calx-beta" evidence="8">
    <location>
        <begin position="994"/>
        <end position="1094"/>
    </location>
</feature>
<name>A0A0F6W840_9BACT</name>
<feature type="domain" description="Calx-beta" evidence="8">
    <location>
        <begin position="882"/>
        <end position="981"/>
    </location>
</feature>
<accession>A0A0F6W840</accession>
<organism evidence="9 10">
    <name type="scientific">Sandaracinus amylolyticus</name>
    <dbReference type="NCBI Taxonomy" id="927083"/>
    <lineage>
        <taxon>Bacteria</taxon>
        <taxon>Pseudomonadati</taxon>
        <taxon>Myxococcota</taxon>
        <taxon>Polyangia</taxon>
        <taxon>Polyangiales</taxon>
        <taxon>Sandaracinaceae</taxon>
        <taxon>Sandaracinus</taxon>
    </lineage>
</organism>
<dbReference type="PANTHER" id="PTHR11878">
    <property type="entry name" value="SODIUM/CALCIUM EXCHANGER"/>
    <property type="match status" value="1"/>
</dbReference>
<dbReference type="Proteomes" id="UP000034883">
    <property type="component" value="Chromosome"/>
</dbReference>
<dbReference type="InterPro" id="IPR038081">
    <property type="entry name" value="CalX-like_sf"/>
</dbReference>
<evidence type="ECO:0000256" key="6">
    <source>
        <dbReference type="SAM" id="Phobius"/>
    </source>
</evidence>
<dbReference type="InterPro" id="IPR003644">
    <property type="entry name" value="Calx_beta"/>
</dbReference>
<feature type="chain" id="PRO_5002511388" evidence="7">
    <location>
        <begin position="31"/>
        <end position="1185"/>
    </location>
</feature>
<feature type="transmembrane region" description="Helical" evidence="6">
    <location>
        <begin position="1162"/>
        <end position="1180"/>
    </location>
</feature>
<dbReference type="GO" id="GO:0016020">
    <property type="term" value="C:membrane"/>
    <property type="evidence" value="ECO:0007669"/>
    <property type="project" value="InterPro"/>
</dbReference>
<evidence type="ECO:0000313" key="9">
    <source>
        <dbReference type="EMBL" id="AKF09887.1"/>
    </source>
</evidence>
<evidence type="ECO:0000256" key="3">
    <source>
        <dbReference type="ARBA" id="ARBA00022837"/>
    </source>
</evidence>
<gene>
    <name evidence="9" type="ORF">DB32_007036</name>
</gene>
<keyword evidence="6" id="KW-0812">Transmembrane</keyword>
<keyword evidence="3" id="KW-0106">Calcium</keyword>
<reference evidence="9 10" key="1">
    <citation type="submission" date="2015-03" db="EMBL/GenBank/DDBJ databases">
        <title>Genome assembly of Sandaracinus amylolyticus DSM 53668.</title>
        <authorList>
            <person name="Sharma G."/>
            <person name="Subramanian S."/>
        </authorList>
    </citation>
    <scope>NUCLEOTIDE SEQUENCE [LARGE SCALE GENOMIC DNA]</scope>
    <source>
        <strain evidence="9 10">DSM 53668</strain>
    </source>
</reference>
<dbReference type="EMBL" id="CP011125">
    <property type="protein sequence ID" value="AKF09887.1"/>
    <property type="molecule type" value="Genomic_DNA"/>
</dbReference>
<dbReference type="STRING" id="927083.DB32_007036"/>
<proteinExistence type="predicted"/>
<dbReference type="OrthoDB" id="262245at2"/>
<evidence type="ECO:0000256" key="2">
    <source>
        <dbReference type="ARBA" id="ARBA00022737"/>
    </source>
</evidence>
<dbReference type="PANTHER" id="PTHR11878:SF65">
    <property type="entry name" value="NA_CA-EXCHANGE PROTEIN, ISOFORM G"/>
    <property type="match status" value="1"/>
</dbReference>
<sequence length="1185" mass="118330">MHASRIFIVRLVSALTFVVALALAPGRAHAVLYPCTLAGFDAALAAGGIATFSCAGPTTITLPGPRTITRSGTDIDGEGRLVISGADAHVPLTVAAGITATIRRLTIERGRSPAFGGCIDVAGTLDLERSTIRGCEAASGGTGIWVRGGGRLRATASTIAGNRGGVEGAIAVHGIAELTNVTIDAPHRGIVARFGGSATLTHCTIVAGSGEPAFAVAPGDTLTIGHSLLSSAPSAPAVTGTGTFVSQGYNLFHAAPALAPTGVLTGNQVATPLLGPLVDNGGPTATRALLACSPGIDAGATSGGPTTDQRGQPRLAGGARDVGAYESTQRPCFRISSTSVVEGNTGTRNATLTVILSGASSVPATVAYASANGTALVGDADYVAASGTLMFPAGTTSRTVSVTVRGDTRFEPDEAMVVNLSAPTGATLADAQGSVVIENDDVRPTLSVANASVAEGNSGTTNLTFAVTLSAPTSETVTVAYATTNGTATAGSDYDARSGTLTFTPGATSRNITVPVRGDLEHEPNETFEVVLSAPAGATITDARGLGTITNDDAAPAIAVSDASVTEGASGTTPAQFTVTLSRPSASQVRVNYATQVGSATLADGDYTQTMGTLTFAPGVTSLSVDVPVRGDLRHEPDEAFSLLLSAPVVGTLGDSVGVGTIVNDDAAPTISVNDVSVVEGTTGVTTATFVVTLSNPSSSFVDVSYATADGTATIADADYTAASGMLRIDAGETTRAINVMVRGDMRHEPDETFVLRLSAPLVGTLGDAEGTGTIENDDALPTLAIDDVAVAETDGALDAAVTVRLVGTTATPVTVGYATADDSATSGSDYDAASGTLTFPAGTATQTIALRVLGDDVHEGVERFAITLSSPSGATVADGSATVTITDDESEPALAIADATIPEGNTGTMAATLSVTLSGPSAQPITVAWASADGSATSDDYVAASGTLTFAPGEVSQPVAIDVTGDTTSEDDETVLVRLSGATNATISDDEGALTILDDEGAPIVVVAGAEVDEGDEGTTDLAFTITLSHASSDTVTIDYTTEDGTATIEDGDYETASGTLTFAPGETTQTVTVQVLGDVEVENDETLLLVLSAATNATLDEDSAEGTILDDDDAPDAGTDAGETLDASVAPDAGTSPDAGVVMREDGGCGCVVIGGDRRAVSPIAAAAMLALALVLAARRRAR</sequence>
<keyword evidence="4" id="KW-0813">Transport</keyword>
<feature type="domain" description="Calx-beta" evidence="8">
    <location>
        <begin position="771"/>
        <end position="870"/>
    </location>
</feature>
<dbReference type="GO" id="GO:0030001">
    <property type="term" value="P:metal ion transport"/>
    <property type="evidence" value="ECO:0007669"/>
    <property type="project" value="TreeGrafter"/>
</dbReference>
<dbReference type="SUPFAM" id="SSF51126">
    <property type="entry name" value="Pectin lyase-like"/>
    <property type="match status" value="1"/>
</dbReference>
<feature type="domain" description="Calx-beta" evidence="8">
    <location>
        <begin position="658"/>
        <end position="759"/>
    </location>
</feature>
<dbReference type="KEGG" id="samy:DB32_007036"/>
<dbReference type="GO" id="GO:0007154">
    <property type="term" value="P:cell communication"/>
    <property type="evidence" value="ECO:0007669"/>
    <property type="project" value="InterPro"/>
</dbReference>
<keyword evidence="1 7" id="KW-0732">Signal</keyword>
<evidence type="ECO:0000256" key="5">
    <source>
        <dbReference type="SAM" id="MobiDB-lite"/>
    </source>
</evidence>
<feature type="domain" description="Calx-beta" evidence="8">
    <location>
        <begin position="435"/>
        <end position="533"/>
    </location>
</feature>
<keyword evidence="10" id="KW-1185">Reference proteome</keyword>
<evidence type="ECO:0000256" key="7">
    <source>
        <dbReference type="SAM" id="SignalP"/>
    </source>
</evidence>
<feature type="region of interest" description="Disordered" evidence="5">
    <location>
        <begin position="1104"/>
        <end position="1142"/>
    </location>
</feature>
<protein>
    <submittedName>
        <fullName evidence="9">Alkaline phosphatase</fullName>
    </submittedName>
</protein>
<keyword evidence="6" id="KW-0472">Membrane</keyword>
<feature type="compositionally biased region" description="Acidic residues" evidence="5">
    <location>
        <begin position="1104"/>
        <end position="1117"/>
    </location>
</feature>
<evidence type="ECO:0000313" key="10">
    <source>
        <dbReference type="Proteomes" id="UP000034883"/>
    </source>
</evidence>
<dbReference type="SUPFAM" id="SSF141072">
    <property type="entry name" value="CalX-like"/>
    <property type="match status" value="7"/>
</dbReference>
<dbReference type="SMART" id="SM00237">
    <property type="entry name" value="Calx_beta"/>
    <property type="match status" value="7"/>
</dbReference>
<evidence type="ECO:0000256" key="4">
    <source>
        <dbReference type="ARBA" id="ARBA00023065"/>
    </source>
</evidence>
<feature type="domain" description="Calx-beta" evidence="8">
    <location>
        <begin position="545"/>
        <end position="646"/>
    </location>
</feature>
<feature type="domain" description="Calx-beta" evidence="8">
    <location>
        <begin position="320"/>
        <end position="421"/>
    </location>
</feature>
<evidence type="ECO:0000259" key="8">
    <source>
        <dbReference type="SMART" id="SM00237"/>
    </source>
</evidence>
<dbReference type="Gene3D" id="2.60.40.2030">
    <property type="match status" value="7"/>
</dbReference>
<keyword evidence="2" id="KW-0677">Repeat</keyword>